<dbReference type="AlphaFoldDB" id="A0A314Z4U3"/>
<evidence type="ECO:0000313" key="3">
    <source>
        <dbReference type="Proteomes" id="UP000250321"/>
    </source>
</evidence>
<dbReference type="Proteomes" id="UP000250321">
    <property type="component" value="Unassembled WGS sequence"/>
</dbReference>
<comment type="caution">
    <text evidence="2">The sequence shown here is derived from an EMBL/GenBank/DDBJ whole genome shotgun (WGS) entry which is preliminary data.</text>
</comment>
<feature type="compositionally biased region" description="Polar residues" evidence="1">
    <location>
        <begin position="1"/>
        <end position="11"/>
    </location>
</feature>
<feature type="region of interest" description="Disordered" evidence="1">
    <location>
        <begin position="1"/>
        <end position="20"/>
    </location>
</feature>
<organism evidence="2 3">
    <name type="scientific">Prunus yedoensis var. nudiflora</name>
    <dbReference type="NCBI Taxonomy" id="2094558"/>
    <lineage>
        <taxon>Eukaryota</taxon>
        <taxon>Viridiplantae</taxon>
        <taxon>Streptophyta</taxon>
        <taxon>Embryophyta</taxon>
        <taxon>Tracheophyta</taxon>
        <taxon>Spermatophyta</taxon>
        <taxon>Magnoliopsida</taxon>
        <taxon>eudicotyledons</taxon>
        <taxon>Gunneridae</taxon>
        <taxon>Pentapetalae</taxon>
        <taxon>rosids</taxon>
        <taxon>fabids</taxon>
        <taxon>Rosales</taxon>
        <taxon>Rosaceae</taxon>
        <taxon>Amygdaloideae</taxon>
        <taxon>Amygdaleae</taxon>
        <taxon>Prunus</taxon>
    </lineage>
</organism>
<accession>A0A314Z4U3</accession>
<sequence length="67" mass="7191">MACPNTSTSIVPSEPSEQIGARISDSNTNMLQAPTNQPSRSFSDGPVAILWDIENCPVLLVMSVLKM</sequence>
<dbReference type="EMBL" id="PJQY01000234">
    <property type="protein sequence ID" value="PQQ15225.1"/>
    <property type="molecule type" value="Genomic_DNA"/>
</dbReference>
<keyword evidence="3" id="KW-1185">Reference proteome</keyword>
<dbReference type="STRING" id="2094558.A0A314Z4U3"/>
<evidence type="ECO:0000256" key="1">
    <source>
        <dbReference type="SAM" id="MobiDB-lite"/>
    </source>
</evidence>
<evidence type="ECO:0000313" key="2">
    <source>
        <dbReference type="EMBL" id="PQQ15225.1"/>
    </source>
</evidence>
<proteinExistence type="predicted"/>
<gene>
    <name evidence="2" type="ORF">Pyn_40163</name>
</gene>
<name>A0A314Z4U3_PRUYE</name>
<protein>
    <submittedName>
        <fullName evidence="2">Uncharacterized protein</fullName>
    </submittedName>
</protein>
<reference evidence="2 3" key="1">
    <citation type="submission" date="2018-02" db="EMBL/GenBank/DDBJ databases">
        <title>Draft genome of wild Prunus yedoensis var. nudiflora.</title>
        <authorList>
            <person name="Baek S."/>
            <person name="Kim J.-H."/>
            <person name="Choi K."/>
            <person name="Kim G.-B."/>
            <person name="Cho A."/>
            <person name="Jang H."/>
            <person name="Shin C.-H."/>
            <person name="Yu H.-J."/>
            <person name="Mun J.-H."/>
        </authorList>
    </citation>
    <scope>NUCLEOTIDE SEQUENCE [LARGE SCALE GENOMIC DNA]</scope>
    <source>
        <strain evidence="3">cv. Jeju island</strain>
        <tissue evidence="2">Leaf</tissue>
    </source>
</reference>